<dbReference type="GO" id="GO:0046677">
    <property type="term" value="P:response to antibiotic"/>
    <property type="evidence" value="ECO:0007669"/>
    <property type="project" value="UniProtKB-UniRule"/>
</dbReference>
<dbReference type="EMBL" id="PEZY01000005">
    <property type="protein sequence ID" value="PIS06153.1"/>
    <property type="molecule type" value="Genomic_DNA"/>
</dbReference>
<evidence type="ECO:0000256" key="4">
    <source>
        <dbReference type="ARBA" id="ARBA00021581"/>
    </source>
</evidence>
<feature type="transmembrane region" description="Helical" evidence="14">
    <location>
        <begin position="6"/>
        <end position="30"/>
    </location>
</feature>
<dbReference type="GO" id="GO:0008360">
    <property type="term" value="P:regulation of cell shape"/>
    <property type="evidence" value="ECO:0007669"/>
    <property type="project" value="UniProtKB-KW"/>
</dbReference>
<reference evidence="16" key="1">
    <citation type="submission" date="2017-09" db="EMBL/GenBank/DDBJ databases">
        <title>Depth-based differentiation of microbial function through sediment-hosted aquifers and enrichment of novel symbionts in the deep terrestrial subsurface.</title>
        <authorList>
            <person name="Probst A.J."/>
            <person name="Ladd B."/>
            <person name="Jarett J.K."/>
            <person name="Geller-Mcgrath D.E."/>
            <person name="Sieber C.M.K."/>
            <person name="Emerson J.B."/>
            <person name="Anantharaman K."/>
            <person name="Thomas B.C."/>
            <person name="Malmstrom R."/>
            <person name="Stieglmeier M."/>
            <person name="Klingl A."/>
            <person name="Woyke T."/>
            <person name="Ryan C.M."/>
            <person name="Banfield J.F."/>
        </authorList>
    </citation>
    <scope>NUCLEOTIDE SEQUENCE [LARGE SCALE GENOMIC DNA]</scope>
</reference>
<feature type="transmembrane region" description="Helical" evidence="14">
    <location>
        <begin position="154"/>
        <end position="178"/>
    </location>
</feature>
<protein>
    <recommendedName>
        <fullName evidence="4 14">Undecaprenyl-diphosphatase</fullName>
        <ecNumber evidence="3 14">3.6.1.27</ecNumber>
    </recommendedName>
    <alternativeName>
        <fullName evidence="12 14">Bacitracin resistance protein</fullName>
    </alternativeName>
    <alternativeName>
        <fullName evidence="11 14">Undecaprenyl pyrophosphate phosphatase</fullName>
    </alternativeName>
</protein>
<keyword evidence="14" id="KW-0133">Cell shape</keyword>
<name>A0A2H0W471_9BACT</name>
<keyword evidence="5 14" id="KW-1003">Cell membrane</keyword>
<evidence type="ECO:0000256" key="10">
    <source>
        <dbReference type="ARBA" id="ARBA00023251"/>
    </source>
</evidence>
<evidence type="ECO:0000256" key="7">
    <source>
        <dbReference type="ARBA" id="ARBA00022801"/>
    </source>
</evidence>
<feature type="transmembrane region" description="Helical" evidence="14">
    <location>
        <begin position="118"/>
        <end position="134"/>
    </location>
</feature>
<feature type="transmembrane region" description="Helical" evidence="14">
    <location>
        <begin position="88"/>
        <end position="106"/>
    </location>
</feature>
<dbReference type="HAMAP" id="MF_01006">
    <property type="entry name" value="Undec_diphosphatase"/>
    <property type="match status" value="1"/>
</dbReference>
<evidence type="ECO:0000256" key="11">
    <source>
        <dbReference type="ARBA" id="ARBA00032707"/>
    </source>
</evidence>
<keyword evidence="9 14" id="KW-0472">Membrane</keyword>
<evidence type="ECO:0000256" key="8">
    <source>
        <dbReference type="ARBA" id="ARBA00022989"/>
    </source>
</evidence>
<accession>A0A2H0W471</accession>
<comment type="similarity">
    <text evidence="2 14">Belongs to the UppP family.</text>
</comment>
<evidence type="ECO:0000256" key="3">
    <source>
        <dbReference type="ARBA" id="ARBA00012374"/>
    </source>
</evidence>
<keyword evidence="14" id="KW-0961">Cell wall biogenesis/degradation</keyword>
<evidence type="ECO:0000256" key="1">
    <source>
        <dbReference type="ARBA" id="ARBA00004651"/>
    </source>
</evidence>
<proteinExistence type="inferred from homology"/>
<comment type="subcellular location">
    <subcellularLocation>
        <location evidence="1 14">Cell membrane</location>
        <topology evidence="1 14">Multi-pass membrane protein</topology>
    </subcellularLocation>
</comment>
<gene>
    <name evidence="14 15" type="primary">uppP</name>
    <name evidence="15" type="ORF">COT80_01110</name>
</gene>
<dbReference type="InterPro" id="IPR003824">
    <property type="entry name" value="UppP"/>
</dbReference>
<keyword evidence="6 14" id="KW-0812">Transmembrane</keyword>
<dbReference type="PANTHER" id="PTHR30622">
    <property type="entry name" value="UNDECAPRENYL-DIPHOSPHATASE"/>
    <property type="match status" value="1"/>
</dbReference>
<comment type="caution">
    <text evidence="15">The sequence shown here is derived from an EMBL/GenBank/DDBJ whole genome shotgun (WGS) entry which is preliminary data.</text>
</comment>
<feature type="transmembrane region" description="Helical" evidence="14">
    <location>
        <begin position="190"/>
        <end position="208"/>
    </location>
</feature>
<evidence type="ECO:0000256" key="2">
    <source>
        <dbReference type="ARBA" id="ARBA00010621"/>
    </source>
</evidence>
<dbReference type="AlphaFoldDB" id="A0A2H0W471"/>
<keyword evidence="8 14" id="KW-1133">Transmembrane helix</keyword>
<dbReference type="GO" id="GO:0009252">
    <property type="term" value="P:peptidoglycan biosynthetic process"/>
    <property type="evidence" value="ECO:0007669"/>
    <property type="project" value="UniProtKB-KW"/>
</dbReference>
<dbReference type="GO" id="GO:0071555">
    <property type="term" value="P:cell wall organization"/>
    <property type="evidence" value="ECO:0007669"/>
    <property type="project" value="UniProtKB-KW"/>
</dbReference>
<evidence type="ECO:0000256" key="9">
    <source>
        <dbReference type="ARBA" id="ARBA00023136"/>
    </source>
</evidence>
<dbReference type="GO" id="GO:0050380">
    <property type="term" value="F:undecaprenyl-diphosphatase activity"/>
    <property type="evidence" value="ECO:0007669"/>
    <property type="project" value="UniProtKB-UniRule"/>
</dbReference>
<dbReference type="NCBIfam" id="TIGR00753">
    <property type="entry name" value="undec_PP_bacA"/>
    <property type="match status" value="1"/>
</dbReference>
<organism evidence="15 16">
    <name type="scientific">Candidatus Buchananbacteria bacterium CG10_big_fil_rev_8_21_14_0_10_33_19</name>
    <dbReference type="NCBI Taxonomy" id="1974525"/>
    <lineage>
        <taxon>Bacteria</taxon>
        <taxon>Candidatus Buchananiibacteriota</taxon>
    </lineage>
</organism>
<dbReference type="PANTHER" id="PTHR30622:SF4">
    <property type="entry name" value="UNDECAPRENYL-DIPHOSPHATASE"/>
    <property type="match status" value="1"/>
</dbReference>
<evidence type="ECO:0000256" key="14">
    <source>
        <dbReference type="HAMAP-Rule" id="MF_01006"/>
    </source>
</evidence>
<dbReference type="GO" id="GO:0005886">
    <property type="term" value="C:plasma membrane"/>
    <property type="evidence" value="ECO:0007669"/>
    <property type="project" value="UniProtKB-SubCell"/>
</dbReference>
<comment type="function">
    <text evidence="14">Catalyzes the dephosphorylation of undecaprenyl diphosphate (UPP). Confers resistance to bacitracin.</text>
</comment>
<evidence type="ECO:0000256" key="12">
    <source>
        <dbReference type="ARBA" id="ARBA00032932"/>
    </source>
</evidence>
<evidence type="ECO:0000256" key="5">
    <source>
        <dbReference type="ARBA" id="ARBA00022475"/>
    </source>
</evidence>
<dbReference type="EC" id="3.6.1.27" evidence="3 14"/>
<keyword evidence="14" id="KW-0573">Peptidoglycan synthesis</keyword>
<comment type="miscellaneous">
    <text evidence="14">Bacitracin is thought to be involved in the inhibition of peptidoglycan synthesis by sequestering undecaprenyl diphosphate, thereby reducing the pool of lipid carrier available.</text>
</comment>
<feature type="transmembrane region" description="Helical" evidence="14">
    <location>
        <begin position="220"/>
        <end position="240"/>
    </location>
</feature>
<keyword evidence="7 14" id="KW-0378">Hydrolase</keyword>
<evidence type="ECO:0000313" key="16">
    <source>
        <dbReference type="Proteomes" id="UP000229056"/>
    </source>
</evidence>
<dbReference type="Proteomes" id="UP000229056">
    <property type="component" value="Unassembled WGS sequence"/>
</dbReference>
<evidence type="ECO:0000313" key="15">
    <source>
        <dbReference type="EMBL" id="PIS06153.1"/>
    </source>
</evidence>
<keyword evidence="10 14" id="KW-0046">Antibiotic resistance</keyword>
<feature type="transmembrane region" description="Helical" evidence="14">
    <location>
        <begin position="42"/>
        <end position="62"/>
    </location>
</feature>
<sequence>MDYLLSIIAGIIQGLTEFLPISSSGHLILFHDIFGFHFPDELLFDVMLHVGTLIAVAIFFYHDIQKIIRGFLSSLVNWNLKNNYNQRIAWLVLIGIVPAGLVGYLFEDFITNTLRSPLVVAISLIVIGLLFFVIEKYAKQQKDLQMTSPVDSLVVGLAQILALIPGVSRSGITIIAGMGRSLKREEAAKFSFLISAPIIFGAAFKQLLEIRNFNDANFLVLMLGVLSSAITGYLVIKYLIRYLSHHSLNIFAWYRLIIGCLTLIWFLFFFTGV</sequence>
<evidence type="ECO:0000256" key="6">
    <source>
        <dbReference type="ARBA" id="ARBA00022692"/>
    </source>
</evidence>
<comment type="catalytic activity">
    <reaction evidence="13 14">
        <text>di-trans,octa-cis-undecaprenyl diphosphate + H2O = di-trans,octa-cis-undecaprenyl phosphate + phosphate + H(+)</text>
        <dbReference type="Rhea" id="RHEA:28094"/>
        <dbReference type="ChEBI" id="CHEBI:15377"/>
        <dbReference type="ChEBI" id="CHEBI:15378"/>
        <dbReference type="ChEBI" id="CHEBI:43474"/>
        <dbReference type="ChEBI" id="CHEBI:58405"/>
        <dbReference type="ChEBI" id="CHEBI:60392"/>
        <dbReference type="EC" id="3.6.1.27"/>
    </reaction>
</comment>
<feature type="transmembrane region" description="Helical" evidence="14">
    <location>
        <begin position="252"/>
        <end position="270"/>
    </location>
</feature>
<evidence type="ECO:0000256" key="13">
    <source>
        <dbReference type="ARBA" id="ARBA00047594"/>
    </source>
</evidence>
<dbReference type="Pfam" id="PF02673">
    <property type="entry name" value="BacA"/>
    <property type="match status" value="1"/>
</dbReference>